<feature type="transmembrane region" description="Helical" evidence="1">
    <location>
        <begin position="109"/>
        <end position="140"/>
    </location>
</feature>
<keyword evidence="1" id="KW-1133">Transmembrane helix</keyword>
<dbReference type="FunCoup" id="A0A6P7F2Z2">
    <property type="interactions" value="31"/>
</dbReference>
<gene>
    <name evidence="3" type="primary">LOC114324591</name>
</gene>
<sequence length="195" mass="21680">MIKTLVYSLLCLTFVCQILAEENTKCGDSLECLEKELVSQVDVIEQQGNIGGLVHLKKSDRSGKSVKRDEDLFERCLRFLRENELRVGIPDSEKRSMEAESRTKRLRKMILPLILLLKLKAAIIIPIVLSAISFVAFAGLKSGLAAFLISGAVAFKSFLESHGQSKVSYEIVPTPHWSRTSIEDTLPIAGYQTIA</sequence>
<dbReference type="Pfam" id="PF07898">
    <property type="entry name" value="DUF1676"/>
    <property type="match status" value="1"/>
</dbReference>
<dbReference type="PANTHER" id="PTHR21879">
    <property type="entry name" value="FI03362P-RELATED-RELATED"/>
    <property type="match status" value="1"/>
</dbReference>
<name>A0A6P7F2Z2_DIAVI</name>
<accession>A0A6P7F2Z2</accession>
<keyword evidence="1" id="KW-0472">Membrane</keyword>
<organism evidence="3">
    <name type="scientific">Diabrotica virgifera virgifera</name>
    <name type="common">western corn rootworm</name>
    <dbReference type="NCBI Taxonomy" id="50390"/>
    <lineage>
        <taxon>Eukaryota</taxon>
        <taxon>Metazoa</taxon>
        <taxon>Ecdysozoa</taxon>
        <taxon>Arthropoda</taxon>
        <taxon>Hexapoda</taxon>
        <taxon>Insecta</taxon>
        <taxon>Pterygota</taxon>
        <taxon>Neoptera</taxon>
        <taxon>Endopterygota</taxon>
        <taxon>Coleoptera</taxon>
        <taxon>Polyphaga</taxon>
        <taxon>Cucujiformia</taxon>
        <taxon>Chrysomeloidea</taxon>
        <taxon>Chrysomelidae</taxon>
        <taxon>Galerucinae</taxon>
        <taxon>Diabroticina</taxon>
        <taxon>Diabroticites</taxon>
        <taxon>Diabrotica</taxon>
    </lineage>
</organism>
<evidence type="ECO:0000256" key="2">
    <source>
        <dbReference type="SAM" id="SignalP"/>
    </source>
</evidence>
<dbReference type="RefSeq" id="XP_028128258.1">
    <property type="nucleotide sequence ID" value="XM_028272457.1"/>
</dbReference>
<reference evidence="3" key="1">
    <citation type="submission" date="2025-08" db="UniProtKB">
        <authorList>
            <consortium name="RefSeq"/>
        </authorList>
    </citation>
    <scope>IDENTIFICATION</scope>
    <source>
        <tissue evidence="3">Whole insect</tissue>
    </source>
</reference>
<keyword evidence="2" id="KW-0732">Signal</keyword>
<dbReference type="InParanoid" id="A0A6P7F2Z2"/>
<dbReference type="PANTHER" id="PTHR21879:SF22">
    <property type="entry name" value="FI03362P-RELATED"/>
    <property type="match status" value="1"/>
</dbReference>
<feature type="signal peptide" evidence="2">
    <location>
        <begin position="1"/>
        <end position="20"/>
    </location>
</feature>
<feature type="chain" id="PRO_5028279591" evidence="2">
    <location>
        <begin position="21"/>
        <end position="195"/>
    </location>
</feature>
<dbReference type="GO" id="GO:0016020">
    <property type="term" value="C:membrane"/>
    <property type="evidence" value="ECO:0007669"/>
    <property type="project" value="TreeGrafter"/>
</dbReference>
<keyword evidence="1" id="KW-0812">Transmembrane</keyword>
<dbReference type="OrthoDB" id="7679868at2759"/>
<evidence type="ECO:0000313" key="3">
    <source>
        <dbReference type="RefSeq" id="XP_028128258.1"/>
    </source>
</evidence>
<protein>
    <submittedName>
        <fullName evidence="3">Uncharacterized protein LOC114324591</fullName>
    </submittedName>
</protein>
<dbReference type="KEGG" id="dvv:114324591"/>
<dbReference type="AlphaFoldDB" id="A0A6P7F2Z2"/>
<dbReference type="InterPro" id="IPR012464">
    <property type="entry name" value="DUF1676"/>
</dbReference>
<evidence type="ECO:0000256" key="1">
    <source>
        <dbReference type="SAM" id="Phobius"/>
    </source>
</evidence>
<proteinExistence type="predicted"/>